<evidence type="ECO:0000313" key="2">
    <source>
        <dbReference type="EMBL" id="OUL58078.1"/>
    </source>
</evidence>
<organism evidence="2 3">
    <name type="scientific">Pseudoalteromonas ulvae</name>
    <dbReference type="NCBI Taxonomy" id="107327"/>
    <lineage>
        <taxon>Bacteria</taxon>
        <taxon>Pseudomonadati</taxon>
        <taxon>Pseudomonadota</taxon>
        <taxon>Gammaproteobacteria</taxon>
        <taxon>Alteromonadales</taxon>
        <taxon>Pseudoalteromonadaceae</taxon>
        <taxon>Pseudoalteromonas</taxon>
    </lineage>
</organism>
<comment type="caution">
    <text evidence="2">The sequence shown here is derived from an EMBL/GenBank/DDBJ whole genome shotgun (WGS) entry which is preliminary data.</text>
</comment>
<dbReference type="GO" id="GO:0019867">
    <property type="term" value="C:outer membrane"/>
    <property type="evidence" value="ECO:0007669"/>
    <property type="project" value="InterPro"/>
</dbReference>
<accession>A0A244CR79</accession>
<evidence type="ECO:0000313" key="3">
    <source>
        <dbReference type="Proteomes" id="UP000194841"/>
    </source>
</evidence>
<dbReference type="Pfam" id="PF05433">
    <property type="entry name" value="Rick_17kDa_Anti"/>
    <property type="match status" value="1"/>
</dbReference>
<dbReference type="Proteomes" id="UP000194841">
    <property type="component" value="Unassembled WGS sequence"/>
</dbReference>
<dbReference type="EMBL" id="MWPV01000002">
    <property type="protein sequence ID" value="OUL58078.1"/>
    <property type="molecule type" value="Genomic_DNA"/>
</dbReference>
<sequence length="158" mass="17555">MSRALTITFSFLICLIPTLLAAHPYERNKAVPVEKVLFGSINSVKHLTEQEIRYDKDNGWHRFGGALIGGAIGNQFGDGSGQVAATILGAMIGSNMSKSHTRSGQIIQHQLVELLITTEQDEQFMVLQDYDNRMVFKNGDKVRLVYLTNGLVRVDIAY</sequence>
<evidence type="ECO:0000259" key="1">
    <source>
        <dbReference type="Pfam" id="PF05433"/>
    </source>
</evidence>
<dbReference type="RefSeq" id="WP_086743383.1">
    <property type="nucleotide sequence ID" value="NZ_MWPV01000002.1"/>
</dbReference>
<protein>
    <recommendedName>
        <fullName evidence="1">Glycine zipper 2TM domain-containing protein</fullName>
    </recommendedName>
</protein>
<reference evidence="2 3" key="1">
    <citation type="submission" date="2017-02" db="EMBL/GenBank/DDBJ databases">
        <title>Pseudoalteromonas ulvae TC14 Genome.</title>
        <authorList>
            <person name="Molmeret M."/>
        </authorList>
    </citation>
    <scope>NUCLEOTIDE SEQUENCE [LARGE SCALE GENOMIC DNA]</scope>
    <source>
        <strain evidence="2">TC14</strain>
    </source>
</reference>
<dbReference type="InterPro" id="IPR008816">
    <property type="entry name" value="Gly_zipper_2TM_dom"/>
</dbReference>
<dbReference type="OrthoDB" id="6291231at2"/>
<dbReference type="AlphaFoldDB" id="A0A244CR79"/>
<proteinExistence type="predicted"/>
<keyword evidence="3" id="KW-1185">Reference proteome</keyword>
<gene>
    <name evidence="2" type="ORF">B1199_06910</name>
</gene>
<feature type="domain" description="Glycine zipper 2TM" evidence="1">
    <location>
        <begin position="64"/>
        <end position="93"/>
    </location>
</feature>
<name>A0A244CR79_PSEDV</name>